<organism evidence="2 3">
    <name type="scientific">Subtercola boreus</name>
    <dbReference type="NCBI Taxonomy" id="120213"/>
    <lineage>
        <taxon>Bacteria</taxon>
        <taxon>Bacillati</taxon>
        <taxon>Actinomycetota</taxon>
        <taxon>Actinomycetes</taxon>
        <taxon>Micrococcales</taxon>
        <taxon>Microbacteriaceae</taxon>
        <taxon>Subtercola</taxon>
    </lineage>
</organism>
<feature type="region of interest" description="Disordered" evidence="1">
    <location>
        <begin position="55"/>
        <end position="79"/>
    </location>
</feature>
<evidence type="ECO:0000313" key="3">
    <source>
        <dbReference type="Proteomes" id="UP000256486"/>
    </source>
</evidence>
<name>A0A3E0VI16_9MICO</name>
<evidence type="ECO:0000256" key="1">
    <source>
        <dbReference type="SAM" id="MobiDB-lite"/>
    </source>
</evidence>
<sequence length="79" mass="8607">MSSARYFAQVRLCAEAGMTSLRAFNDRTAAMPARRASLIADARESGATWRQIGDTLSMTEHGAIKASRPAAPRGRPRQE</sequence>
<protein>
    <submittedName>
        <fullName evidence="2">Uncharacterized protein</fullName>
    </submittedName>
</protein>
<dbReference type="Proteomes" id="UP000256486">
    <property type="component" value="Unassembled WGS sequence"/>
</dbReference>
<dbReference type="EMBL" id="NBWZ01000001">
    <property type="protein sequence ID" value="RFA09030.1"/>
    <property type="molecule type" value="Genomic_DNA"/>
</dbReference>
<evidence type="ECO:0000313" key="2">
    <source>
        <dbReference type="EMBL" id="RFA09030.1"/>
    </source>
</evidence>
<reference evidence="2 3" key="1">
    <citation type="submission" date="2017-04" db="EMBL/GenBank/DDBJ databases">
        <title>Comparative genome analysis of Subtercola boreus.</title>
        <authorList>
            <person name="Cho Y.-J."/>
            <person name="Cho A."/>
            <person name="Kim O.-S."/>
            <person name="Lee J.-I."/>
        </authorList>
    </citation>
    <scope>NUCLEOTIDE SEQUENCE [LARGE SCALE GENOMIC DNA]</scope>
    <source>
        <strain evidence="2 3">K300</strain>
    </source>
</reference>
<proteinExistence type="predicted"/>
<dbReference type="AlphaFoldDB" id="A0A3E0VI16"/>
<accession>A0A3E0VI16</accession>
<gene>
    <name evidence="2" type="ORF">B7R54_07180</name>
</gene>
<keyword evidence="3" id="KW-1185">Reference proteome</keyword>
<comment type="caution">
    <text evidence="2">The sequence shown here is derived from an EMBL/GenBank/DDBJ whole genome shotgun (WGS) entry which is preliminary data.</text>
</comment>